<evidence type="ECO:0000313" key="2">
    <source>
        <dbReference type="Proteomes" id="UP000078540"/>
    </source>
</evidence>
<name>A0A195BDT1_9HYME</name>
<dbReference type="AlphaFoldDB" id="A0A195BDT1"/>
<accession>A0A195BDT1</accession>
<reference evidence="1 2" key="1">
    <citation type="submission" date="2015-09" db="EMBL/GenBank/DDBJ databases">
        <title>Atta colombica WGS genome.</title>
        <authorList>
            <person name="Nygaard S."/>
            <person name="Hu H."/>
            <person name="Boomsma J."/>
            <person name="Zhang G."/>
        </authorList>
    </citation>
    <scope>NUCLEOTIDE SEQUENCE [LARGE SCALE GENOMIC DNA]</scope>
    <source>
        <strain evidence="1">Treedump-2</strain>
        <tissue evidence="1">Whole body</tissue>
    </source>
</reference>
<protein>
    <submittedName>
        <fullName evidence="1">Uncharacterized protein</fullName>
    </submittedName>
</protein>
<dbReference type="Proteomes" id="UP000078540">
    <property type="component" value="Unassembled WGS sequence"/>
</dbReference>
<gene>
    <name evidence="1" type="ORF">ALC53_06901</name>
</gene>
<dbReference type="EMBL" id="KQ976509">
    <property type="protein sequence ID" value="KYM82726.1"/>
    <property type="molecule type" value="Genomic_DNA"/>
</dbReference>
<organism evidence="1 2">
    <name type="scientific">Atta colombica</name>
    <dbReference type="NCBI Taxonomy" id="520822"/>
    <lineage>
        <taxon>Eukaryota</taxon>
        <taxon>Metazoa</taxon>
        <taxon>Ecdysozoa</taxon>
        <taxon>Arthropoda</taxon>
        <taxon>Hexapoda</taxon>
        <taxon>Insecta</taxon>
        <taxon>Pterygota</taxon>
        <taxon>Neoptera</taxon>
        <taxon>Endopterygota</taxon>
        <taxon>Hymenoptera</taxon>
        <taxon>Apocrita</taxon>
        <taxon>Aculeata</taxon>
        <taxon>Formicoidea</taxon>
        <taxon>Formicidae</taxon>
        <taxon>Myrmicinae</taxon>
        <taxon>Atta</taxon>
    </lineage>
</organism>
<sequence>MVSYLRIILNFKQPRERRHLIHAQAHVRIDITDLESSFNIGTRLLIRLAFKGSIATLIQPRNLVASSYPDARLSLENVSCRILMGRNAFVCQYLSIPLPHSSRRAPFCGANPMRHALRVSPSAGEYAHISEKKVYIGDLNKITNQLCFPANLHNLKCLCFQCFYINFHPQHCTAMSEFYNNNNDEIKK</sequence>
<proteinExistence type="predicted"/>
<evidence type="ECO:0000313" key="1">
    <source>
        <dbReference type="EMBL" id="KYM82726.1"/>
    </source>
</evidence>
<keyword evidence="2" id="KW-1185">Reference proteome</keyword>